<feature type="transmembrane region" description="Helical" evidence="2">
    <location>
        <begin position="345"/>
        <end position="374"/>
    </location>
</feature>
<protein>
    <submittedName>
        <fullName evidence="3">Uncharacterized protein</fullName>
    </submittedName>
</protein>
<dbReference type="AlphaFoldDB" id="A0A5B8RAZ0"/>
<evidence type="ECO:0000256" key="2">
    <source>
        <dbReference type="SAM" id="Phobius"/>
    </source>
</evidence>
<evidence type="ECO:0000256" key="1">
    <source>
        <dbReference type="SAM" id="MobiDB-lite"/>
    </source>
</evidence>
<organism evidence="3">
    <name type="scientific">uncultured organism</name>
    <dbReference type="NCBI Taxonomy" id="155900"/>
    <lineage>
        <taxon>unclassified sequences</taxon>
        <taxon>environmental samples</taxon>
    </lineage>
</organism>
<dbReference type="EMBL" id="MN079138">
    <property type="protein sequence ID" value="QEA06359.1"/>
    <property type="molecule type" value="Genomic_DNA"/>
</dbReference>
<keyword evidence="2" id="KW-0812">Transmembrane</keyword>
<reference evidence="3" key="1">
    <citation type="submission" date="2019-06" db="EMBL/GenBank/DDBJ databases">
        <authorList>
            <person name="Murdoch R.W."/>
            <person name="Fathepure B."/>
        </authorList>
    </citation>
    <scope>NUCLEOTIDE SEQUENCE</scope>
</reference>
<gene>
    <name evidence="3" type="ORF">KBTEX_02691</name>
</gene>
<keyword evidence="2" id="KW-1133">Transmembrane helix</keyword>
<feature type="compositionally biased region" description="Basic and acidic residues" evidence="1">
    <location>
        <begin position="164"/>
        <end position="195"/>
    </location>
</feature>
<sequence>MSQTATAESSPTVIARLRAELAEARARVDEMAAYYRGELEALRQRSEAEMVRSQADAAGRRKRAEEEAARLADELAAVRREAEQAQRRYATLVRDQEEAEAAGQAPASELVRLDREVRALQTRLDTERAERRELERVYDDLKAQHRRTEARWHEQMSRLRRGFKASEQRRKTLEARLRERQAEERVAAPEPQRAESRRRHQAELKMGWGQQEVTFGDDLADEFTLIEGDRSLGAHEKAEQAQEAAGSPPESVSPGEAEHLLAGLNVDRRVAQRPDGATITGAPAADGGSADNGAAVKASGGAGASTAPAGDSEAARPAPRFEARAPAPPVSNGPRVRPKPPRRRFVVGLAVVLVLAAVAVSGSPLVSAVMPWLAGQ</sequence>
<feature type="region of interest" description="Disordered" evidence="1">
    <location>
        <begin position="159"/>
        <end position="206"/>
    </location>
</feature>
<feature type="region of interest" description="Disordered" evidence="1">
    <location>
        <begin position="227"/>
        <end position="255"/>
    </location>
</feature>
<feature type="compositionally biased region" description="Low complexity" evidence="1">
    <location>
        <begin position="281"/>
        <end position="320"/>
    </location>
</feature>
<evidence type="ECO:0000313" key="3">
    <source>
        <dbReference type="EMBL" id="QEA06359.1"/>
    </source>
</evidence>
<proteinExistence type="predicted"/>
<feature type="compositionally biased region" description="Basic and acidic residues" evidence="1">
    <location>
        <begin position="227"/>
        <end position="240"/>
    </location>
</feature>
<name>A0A5B8RAZ0_9ZZZZ</name>
<feature type="region of interest" description="Disordered" evidence="1">
    <location>
        <begin position="276"/>
        <end position="341"/>
    </location>
</feature>
<keyword evidence="2" id="KW-0472">Membrane</keyword>
<accession>A0A5B8RAZ0</accession>